<sequence length="232" mass="26548">MSTEEPRAKPPKILKPRYGRGKAPTHDRIRELAFNQPYYREKTGNWGESDWPGSIKLTPILTIVKDEAHRATEEHASLIEKDTRFSKNGEDSIQIIYSTFLQRIQRRYDNGSLGGEYYELIQDMLSSTENALSDNVEDRRWLFKWAVGDYERSKARSTRRENEKSRAKPEESSDLSSSGSSGLSMQPRLEARDDTLQNTVPVRTGYKIGELLNDAHDPDGEPKLKEKGSLSR</sequence>
<keyword evidence="3" id="KW-1185">Reference proteome</keyword>
<dbReference type="EMBL" id="AQGS01000906">
    <property type="protein sequence ID" value="EPS36472.1"/>
    <property type="molecule type" value="Genomic_DNA"/>
</dbReference>
<feature type="region of interest" description="Disordered" evidence="1">
    <location>
        <begin position="1"/>
        <end position="25"/>
    </location>
</feature>
<evidence type="ECO:0000313" key="2">
    <source>
        <dbReference type="EMBL" id="EPS36472.1"/>
    </source>
</evidence>
<feature type="compositionally biased region" description="Low complexity" evidence="1">
    <location>
        <begin position="174"/>
        <end position="184"/>
    </location>
</feature>
<protein>
    <submittedName>
        <fullName evidence="2">Uncharacterized protein</fullName>
    </submittedName>
</protein>
<reference evidence="2 3" key="1">
    <citation type="journal article" date="2013" name="PLoS Genet.">
        <title>Genomic mechanisms accounting for the adaptation to parasitism in nematode-trapping fungi.</title>
        <authorList>
            <person name="Meerupati T."/>
            <person name="Andersson K.M."/>
            <person name="Friman E."/>
            <person name="Kumar D."/>
            <person name="Tunlid A."/>
            <person name="Ahren D."/>
        </authorList>
    </citation>
    <scope>NUCLEOTIDE SEQUENCE [LARGE SCALE GENOMIC DNA]</scope>
    <source>
        <strain evidence="2 3">CBS 200.50</strain>
    </source>
</reference>
<feature type="region of interest" description="Disordered" evidence="1">
    <location>
        <begin position="154"/>
        <end position="232"/>
    </location>
</feature>
<dbReference type="AlphaFoldDB" id="S8BMN7"/>
<reference evidence="3" key="2">
    <citation type="submission" date="2013-04" db="EMBL/GenBank/DDBJ databases">
        <title>Genomic mechanisms accounting for the adaptation to parasitism in nematode-trapping fungi.</title>
        <authorList>
            <person name="Ahren D.G."/>
        </authorList>
    </citation>
    <scope>NUCLEOTIDE SEQUENCE [LARGE SCALE GENOMIC DNA]</scope>
    <source>
        <strain evidence="3">CBS 200.50</strain>
    </source>
</reference>
<name>S8BMN7_DACHA</name>
<comment type="caution">
    <text evidence="2">The sequence shown here is derived from an EMBL/GenBank/DDBJ whole genome shotgun (WGS) entry which is preliminary data.</text>
</comment>
<accession>S8BMN7</accession>
<feature type="compositionally biased region" description="Basic residues" evidence="1">
    <location>
        <begin position="9"/>
        <end position="20"/>
    </location>
</feature>
<dbReference type="HOGENOM" id="CLU_1272254_0_0_1"/>
<proteinExistence type="predicted"/>
<organism evidence="2 3">
    <name type="scientific">Dactylellina haptotyla (strain CBS 200.50)</name>
    <name type="common">Nematode-trapping fungus</name>
    <name type="synonym">Monacrosporium haptotylum</name>
    <dbReference type="NCBI Taxonomy" id="1284197"/>
    <lineage>
        <taxon>Eukaryota</taxon>
        <taxon>Fungi</taxon>
        <taxon>Dikarya</taxon>
        <taxon>Ascomycota</taxon>
        <taxon>Pezizomycotina</taxon>
        <taxon>Orbiliomycetes</taxon>
        <taxon>Orbiliales</taxon>
        <taxon>Orbiliaceae</taxon>
        <taxon>Dactylellina</taxon>
    </lineage>
</organism>
<evidence type="ECO:0000313" key="3">
    <source>
        <dbReference type="Proteomes" id="UP000015100"/>
    </source>
</evidence>
<dbReference type="Proteomes" id="UP000015100">
    <property type="component" value="Unassembled WGS sequence"/>
</dbReference>
<feature type="compositionally biased region" description="Basic and acidic residues" evidence="1">
    <location>
        <begin position="154"/>
        <end position="171"/>
    </location>
</feature>
<feature type="compositionally biased region" description="Basic and acidic residues" evidence="1">
    <location>
        <begin position="213"/>
        <end position="232"/>
    </location>
</feature>
<gene>
    <name evidence="2" type="ORF">H072_10010</name>
</gene>
<evidence type="ECO:0000256" key="1">
    <source>
        <dbReference type="SAM" id="MobiDB-lite"/>
    </source>
</evidence>
<dbReference type="OrthoDB" id="5296254at2759"/>